<name>A0ABT8A3G8_9PROT</name>
<protein>
    <submittedName>
        <fullName evidence="1">YceD family protein</fullName>
    </submittedName>
</protein>
<dbReference type="Proteomes" id="UP001529369">
    <property type="component" value="Unassembled WGS sequence"/>
</dbReference>
<evidence type="ECO:0000313" key="2">
    <source>
        <dbReference type="Proteomes" id="UP001529369"/>
    </source>
</evidence>
<keyword evidence="2" id="KW-1185">Reference proteome</keyword>
<sequence>MPPELTLPEFHRPVPLGTVGQAGRRLALEATPEECAALAGRLGILDLASLTASLQLLPEEGGSVRVEGRLVARLTQACVVSLDPVGQAVDEEIAFRLLPPGREPQDGPDDIDEIESPDGIADLGEALAELLALALDPYPRAPAAELPAEAGGAVTGGFAALAALRRKG</sequence>
<gene>
    <name evidence="1" type="ORF">QWZ14_07750</name>
</gene>
<dbReference type="RefSeq" id="WP_290316049.1">
    <property type="nucleotide sequence ID" value="NZ_JAUFPN010000069.1"/>
</dbReference>
<proteinExistence type="predicted"/>
<dbReference type="InterPro" id="IPR003772">
    <property type="entry name" value="YceD"/>
</dbReference>
<reference evidence="2" key="1">
    <citation type="journal article" date="2019" name="Int. J. Syst. Evol. Microbiol.">
        <title>The Global Catalogue of Microorganisms (GCM) 10K type strain sequencing project: providing services to taxonomists for standard genome sequencing and annotation.</title>
        <authorList>
            <consortium name="The Broad Institute Genomics Platform"/>
            <consortium name="The Broad Institute Genome Sequencing Center for Infectious Disease"/>
            <person name="Wu L."/>
            <person name="Ma J."/>
        </authorList>
    </citation>
    <scope>NUCLEOTIDE SEQUENCE [LARGE SCALE GENOMIC DNA]</scope>
    <source>
        <strain evidence="2">CECT 7131</strain>
    </source>
</reference>
<dbReference type="EMBL" id="JAUFPN010000069">
    <property type="protein sequence ID" value="MDN3564259.1"/>
    <property type="molecule type" value="Genomic_DNA"/>
</dbReference>
<comment type="caution">
    <text evidence="1">The sequence shown here is derived from an EMBL/GenBank/DDBJ whole genome shotgun (WGS) entry which is preliminary data.</text>
</comment>
<dbReference type="Pfam" id="PF02620">
    <property type="entry name" value="YceD"/>
    <property type="match status" value="1"/>
</dbReference>
<accession>A0ABT8A3G8</accession>
<organism evidence="1 2">
    <name type="scientific">Paeniroseomonas aquatica</name>
    <dbReference type="NCBI Taxonomy" id="373043"/>
    <lineage>
        <taxon>Bacteria</taxon>
        <taxon>Pseudomonadati</taxon>
        <taxon>Pseudomonadota</taxon>
        <taxon>Alphaproteobacteria</taxon>
        <taxon>Acetobacterales</taxon>
        <taxon>Acetobacteraceae</taxon>
        <taxon>Paeniroseomonas</taxon>
    </lineage>
</organism>
<evidence type="ECO:0000313" key="1">
    <source>
        <dbReference type="EMBL" id="MDN3564259.1"/>
    </source>
</evidence>